<dbReference type="SUPFAM" id="SSF53474">
    <property type="entry name" value="alpha/beta-Hydrolases"/>
    <property type="match status" value="1"/>
</dbReference>
<dbReference type="GO" id="GO:0006508">
    <property type="term" value="P:proteolysis"/>
    <property type="evidence" value="ECO:0007669"/>
    <property type="project" value="UniProtKB-KW"/>
</dbReference>
<evidence type="ECO:0000259" key="5">
    <source>
        <dbReference type="Pfam" id="PF00326"/>
    </source>
</evidence>
<protein>
    <submittedName>
        <fullName evidence="7">Oligopeptidase B</fullName>
    </submittedName>
</protein>
<keyword evidence="2" id="KW-0645">Protease</keyword>
<dbReference type="Proteomes" id="UP000242258">
    <property type="component" value="Unassembled WGS sequence"/>
</dbReference>
<evidence type="ECO:0000256" key="2">
    <source>
        <dbReference type="ARBA" id="ARBA00022670"/>
    </source>
</evidence>
<evidence type="ECO:0000313" key="7">
    <source>
        <dbReference type="EMBL" id="OEY70926.1"/>
    </source>
</evidence>
<dbReference type="EMBL" id="MKEK01000001">
    <property type="protein sequence ID" value="OEY70926.1"/>
    <property type="molecule type" value="Genomic_DNA"/>
</dbReference>
<dbReference type="InterPro" id="IPR029058">
    <property type="entry name" value="AB_hydrolase_fold"/>
</dbReference>
<dbReference type="PANTHER" id="PTHR11757:SF19">
    <property type="entry name" value="PROLYL ENDOPEPTIDASE-LIKE"/>
    <property type="match status" value="1"/>
</dbReference>
<proteinExistence type="inferred from homology"/>
<gene>
    <name evidence="7" type="ORF">BI198_03465</name>
</gene>
<sequence>MQAAEVVAPVAVQQPYTVTSPNGDRQDSYYWLRDDSRTSATVLDYLYRENSYFEQYSANYQALTDKLTDEIISRIKQDDSSVPYNKGDYSYYDRFDAGKEYPVYLRKSLKDGTEQVMLDVNELAGDKDFYQIANMSVSPDQNLLAYLEDTSGRRQYTLKVRDLRTGKDLADEITGLSRSVAWAKDSQTLYVIQNDPVTLLSTTVLQHTLGKDVAKARQVYTEQDHSYYMGVGNTEDNNYVVIYLGSTVSTEMRVQDATKPDSEFTVLAPRQRDFQYSASHINNRWVIRTDWQAPNFRLMTVAADKIGYRNNWQPLVKHDDNVFIEDFAVFDNYLAINERSDGVRRLKVMPWATPEQAFYVASDEAAYVMAFATNAEPDTDWLRYSYSSLTTPESTYQYNMKTGDKQLLKQTEVLGGFDQNNYKTERVWATATDGVKVPVTLLYRKDYKRDGTAPLYQYAYGSYGSSSDPWFRSVALSLVDRGFVYAIAHIRGGQEMGRQWYENGKLLHKINTFTDFIAVTDYLVANDYVAKDKVFAMGGSAGGLLMGAIANMAPEKYRGLVAHVPFVDIVTTMLDETIPLTTNEFDEWGNPKQQAYYDYMLSYSPYDQVTKQAYPAMLVTTGLHDSQVQYYEPAKWVAKLRSHKTNNQPLVFKTNMEAGHGGKSGRFSRLAEYAQEYAFILNLLGQTE</sequence>
<dbReference type="InterPro" id="IPR023302">
    <property type="entry name" value="Pept_S9A_N"/>
</dbReference>
<dbReference type="InterPro" id="IPR051543">
    <property type="entry name" value="Serine_Peptidase_S9A"/>
</dbReference>
<dbReference type="AlphaFoldDB" id="A0A1E7Q9V3"/>
<dbReference type="GO" id="GO:0004252">
    <property type="term" value="F:serine-type endopeptidase activity"/>
    <property type="evidence" value="ECO:0007669"/>
    <property type="project" value="InterPro"/>
</dbReference>
<organism evidence="7 8">
    <name type="scientific">Rheinheimera salexigens</name>
    <dbReference type="NCBI Taxonomy" id="1628148"/>
    <lineage>
        <taxon>Bacteria</taxon>
        <taxon>Pseudomonadati</taxon>
        <taxon>Pseudomonadota</taxon>
        <taxon>Gammaproteobacteria</taxon>
        <taxon>Chromatiales</taxon>
        <taxon>Chromatiaceae</taxon>
        <taxon>Rheinheimera</taxon>
    </lineage>
</organism>
<keyword evidence="3" id="KW-0378">Hydrolase</keyword>
<accession>A0A1E7Q9V3</accession>
<comment type="similarity">
    <text evidence="1">Belongs to the peptidase S9A family.</text>
</comment>
<dbReference type="InterPro" id="IPR001375">
    <property type="entry name" value="Peptidase_S9_cat"/>
</dbReference>
<dbReference type="FunFam" id="3.40.50.1820:FF:000005">
    <property type="entry name" value="Prolyl endopeptidase"/>
    <property type="match status" value="1"/>
</dbReference>
<comment type="caution">
    <text evidence="7">The sequence shown here is derived from an EMBL/GenBank/DDBJ whole genome shotgun (WGS) entry which is preliminary data.</text>
</comment>
<dbReference type="Pfam" id="PF00326">
    <property type="entry name" value="Peptidase_S9"/>
    <property type="match status" value="1"/>
</dbReference>
<evidence type="ECO:0000313" key="8">
    <source>
        <dbReference type="Proteomes" id="UP000242258"/>
    </source>
</evidence>
<dbReference type="InterPro" id="IPR002470">
    <property type="entry name" value="Peptidase_S9A"/>
</dbReference>
<dbReference type="PANTHER" id="PTHR11757">
    <property type="entry name" value="PROTEASE FAMILY S9A OLIGOPEPTIDASE"/>
    <property type="match status" value="1"/>
</dbReference>
<reference evidence="8" key="1">
    <citation type="submission" date="2016-09" db="EMBL/GenBank/DDBJ databases">
        <authorList>
            <person name="Wan X."/>
            <person name="Hou S."/>
        </authorList>
    </citation>
    <scope>NUCLEOTIDE SEQUENCE [LARGE SCALE GENOMIC DNA]</scope>
    <source>
        <strain evidence="8">KH87</strain>
    </source>
</reference>
<keyword evidence="8" id="KW-1185">Reference proteome</keyword>
<dbReference type="Pfam" id="PF02897">
    <property type="entry name" value="Peptidase_S9_N"/>
    <property type="match status" value="1"/>
</dbReference>
<dbReference type="Gene3D" id="3.40.50.1820">
    <property type="entry name" value="alpha/beta hydrolase"/>
    <property type="match status" value="1"/>
</dbReference>
<dbReference type="PRINTS" id="PR00862">
    <property type="entry name" value="PROLIGOPTASE"/>
</dbReference>
<keyword evidence="4" id="KW-0720">Serine protease</keyword>
<evidence type="ECO:0000259" key="6">
    <source>
        <dbReference type="Pfam" id="PF02897"/>
    </source>
</evidence>
<evidence type="ECO:0000256" key="1">
    <source>
        <dbReference type="ARBA" id="ARBA00005228"/>
    </source>
</evidence>
<evidence type="ECO:0000256" key="4">
    <source>
        <dbReference type="ARBA" id="ARBA00022825"/>
    </source>
</evidence>
<feature type="domain" description="Peptidase S9A N-terminal" evidence="6">
    <location>
        <begin position="18"/>
        <end position="410"/>
    </location>
</feature>
<dbReference type="STRING" id="1628148.BI198_03465"/>
<dbReference type="SUPFAM" id="SSF50993">
    <property type="entry name" value="Peptidase/esterase 'gauge' domain"/>
    <property type="match status" value="1"/>
</dbReference>
<name>A0A1E7Q9V3_9GAMM</name>
<evidence type="ECO:0000256" key="3">
    <source>
        <dbReference type="ARBA" id="ARBA00022801"/>
    </source>
</evidence>
<dbReference type="Gene3D" id="2.130.10.120">
    <property type="entry name" value="Prolyl oligopeptidase, N-terminal domain"/>
    <property type="match status" value="1"/>
</dbReference>
<feature type="domain" description="Peptidase S9 prolyl oligopeptidase catalytic" evidence="5">
    <location>
        <begin position="470"/>
        <end position="686"/>
    </location>
</feature>